<comment type="caution">
    <text evidence="2">The sequence shown here is derived from an EMBL/GenBank/DDBJ whole genome shotgun (WGS) entry which is preliminary data.</text>
</comment>
<evidence type="ECO:0000313" key="2">
    <source>
        <dbReference type="EMBL" id="MDW9253500.1"/>
    </source>
</evidence>
<feature type="region of interest" description="Disordered" evidence="1">
    <location>
        <begin position="1"/>
        <end position="38"/>
    </location>
</feature>
<organism evidence="2 3">
    <name type="scientific">Burkholderia thailandensis</name>
    <dbReference type="NCBI Taxonomy" id="57975"/>
    <lineage>
        <taxon>Bacteria</taxon>
        <taxon>Pseudomonadati</taxon>
        <taxon>Pseudomonadota</taxon>
        <taxon>Betaproteobacteria</taxon>
        <taxon>Burkholderiales</taxon>
        <taxon>Burkholderiaceae</taxon>
        <taxon>Burkholderia</taxon>
        <taxon>pseudomallei group</taxon>
    </lineage>
</organism>
<evidence type="ECO:0000313" key="3">
    <source>
        <dbReference type="Proteomes" id="UP001272137"/>
    </source>
</evidence>
<name>A0AAW9CS34_BURTH</name>
<dbReference type="EMBL" id="QXCT01000001">
    <property type="protein sequence ID" value="MDW9253500.1"/>
    <property type="molecule type" value="Genomic_DNA"/>
</dbReference>
<accession>A0AAW9CS34</accession>
<dbReference type="AlphaFoldDB" id="A0AAW9CS34"/>
<protein>
    <submittedName>
        <fullName evidence="2">Uncharacterized protein</fullName>
    </submittedName>
</protein>
<gene>
    <name evidence="2" type="ORF">C7S16_4600</name>
</gene>
<dbReference type="Proteomes" id="UP001272137">
    <property type="component" value="Unassembled WGS sequence"/>
</dbReference>
<evidence type="ECO:0000256" key="1">
    <source>
        <dbReference type="SAM" id="MobiDB-lite"/>
    </source>
</evidence>
<reference evidence="2" key="1">
    <citation type="submission" date="2018-08" db="EMBL/GenBank/DDBJ databases">
        <title>Identification of Burkholderia cepacia strains that express a Burkholderia pseudomallei-like capsular polysaccharide.</title>
        <authorList>
            <person name="Burtnick M.N."/>
            <person name="Vongsouvath M."/>
            <person name="Newton P."/>
            <person name="Wuthiekanun V."/>
            <person name="Limmathurotsakul D."/>
            <person name="Brett P.J."/>
            <person name="Chantratita N."/>
            <person name="Dance D.A."/>
        </authorList>
    </citation>
    <scope>NUCLEOTIDE SEQUENCE</scope>
    <source>
        <strain evidence="2">SBXCC001</strain>
    </source>
</reference>
<proteinExistence type="predicted"/>
<sequence>MEKPAAPASSLPDCTTLKGAPRVSRGRSGGRLRDGNVSVRSGLRKEALRAGPQIRRARIPKLDRRRIESFHSNLQGVSL</sequence>